<dbReference type="SFLD" id="SFLDG01129">
    <property type="entry name" value="C1.5:_HAD__Beta-PGM__Phosphata"/>
    <property type="match status" value="1"/>
</dbReference>
<dbReference type="AlphaFoldDB" id="A0A1J4KXZ8"/>
<dbReference type="VEuPathDB" id="TrichDB:TRFO_14971"/>
<dbReference type="SFLD" id="SFLDS00003">
    <property type="entry name" value="Haloacid_Dehalogenase"/>
    <property type="match status" value="1"/>
</dbReference>
<dbReference type="Pfam" id="PF00702">
    <property type="entry name" value="Hydrolase"/>
    <property type="match status" value="1"/>
</dbReference>
<reference evidence="1" key="1">
    <citation type="submission" date="2016-10" db="EMBL/GenBank/DDBJ databases">
        <authorList>
            <person name="Benchimol M."/>
            <person name="Almeida L.G."/>
            <person name="Vasconcelos A.T."/>
            <person name="Perreira-Neves A."/>
            <person name="Rosa I.A."/>
            <person name="Tasca T."/>
            <person name="Bogo M.R."/>
            <person name="de Souza W."/>
        </authorList>
    </citation>
    <scope>NUCLEOTIDE SEQUENCE [LARGE SCALE GENOMIC DNA]</scope>
    <source>
        <strain evidence="1">K</strain>
    </source>
</reference>
<dbReference type="InterPro" id="IPR036412">
    <property type="entry name" value="HAD-like_sf"/>
</dbReference>
<accession>A0A1J4KXZ8</accession>
<dbReference type="PANTHER" id="PTHR43434">
    <property type="entry name" value="PHOSPHOGLYCOLATE PHOSPHATASE"/>
    <property type="match status" value="1"/>
</dbReference>
<dbReference type="PANTHER" id="PTHR43434:SF1">
    <property type="entry name" value="PHOSPHOGLYCOLATE PHOSPHATASE"/>
    <property type="match status" value="1"/>
</dbReference>
<gene>
    <name evidence="1" type="ORF">TRFO_14971</name>
</gene>
<dbReference type="GO" id="GO:0006281">
    <property type="term" value="P:DNA repair"/>
    <property type="evidence" value="ECO:0007669"/>
    <property type="project" value="TreeGrafter"/>
</dbReference>
<evidence type="ECO:0000313" key="1">
    <source>
        <dbReference type="EMBL" id="OHT14572.1"/>
    </source>
</evidence>
<dbReference type="RefSeq" id="XP_068367708.1">
    <property type="nucleotide sequence ID" value="XM_068498123.1"/>
</dbReference>
<evidence type="ECO:0000313" key="2">
    <source>
        <dbReference type="Proteomes" id="UP000179807"/>
    </source>
</evidence>
<name>A0A1J4KXZ8_9EUKA</name>
<dbReference type="Gene3D" id="3.40.50.1000">
    <property type="entry name" value="HAD superfamily/HAD-like"/>
    <property type="match status" value="1"/>
</dbReference>
<protein>
    <submittedName>
        <fullName evidence="1">Haloacid dehalogenase-like hydrolase family protein</fullName>
    </submittedName>
</protein>
<dbReference type="Gene3D" id="1.10.150.240">
    <property type="entry name" value="Putative phosphatase, domain 2"/>
    <property type="match status" value="1"/>
</dbReference>
<dbReference type="OrthoDB" id="40579at2759"/>
<dbReference type="EMBL" id="MLAK01000344">
    <property type="protein sequence ID" value="OHT14572.1"/>
    <property type="molecule type" value="Genomic_DNA"/>
</dbReference>
<comment type="caution">
    <text evidence="1">The sequence shown here is derived from an EMBL/GenBank/DDBJ whole genome shotgun (WGS) entry which is preliminary data.</text>
</comment>
<dbReference type="GeneID" id="94832827"/>
<dbReference type="InterPro" id="IPR050155">
    <property type="entry name" value="HAD-like_hydrolase_sf"/>
</dbReference>
<dbReference type="GO" id="GO:0008967">
    <property type="term" value="F:phosphoglycolate phosphatase activity"/>
    <property type="evidence" value="ECO:0007669"/>
    <property type="project" value="TreeGrafter"/>
</dbReference>
<dbReference type="Proteomes" id="UP000179807">
    <property type="component" value="Unassembled WGS sequence"/>
</dbReference>
<dbReference type="SUPFAM" id="SSF56784">
    <property type="entry name" value="HAD-like"/>
    <property type="match status" value="1"/>
</dbReference>
<keyword evidence="2" id="KW-1185">Reference proteome</keyword>
<organism evidence="1 2">
    <name type="scientific">Tritrichomonas foetus</name>
    <dbReference type="NCBI Taxonomy" id="1144522"/>
    <lineage>
        <taxon>Eukaryota</taxon>
        <taxon>Metamonada</taxon>
        <taxon>Parabasalia</taxon>
        <taxon>Tritrichomonadida</taxon>
        <taxon>Tritrichomonadidae</taxon>
        <taxon>Tritrichomonas</taxon>
    </lineage>
</organism>
<dbReference type="InterPro" id="IPR023214">
    <property type="entry name" value="HAD_sf"/>
</dbReference>
<dbReference type="InterPro" id="IPR023198">
    <property type="entry name" value="PGP-like_dom2"/>
</dbReference>
<proteinExistence type="predicted"/>
<sequence>MNTFISFDIDGTLIKFGGESVKHPIAVRDAFNELLKLKIKEYPEKFIAKQSDGWTDSQLCREMLKSAKITPSHDLLLNFQKKTEDIYYSIIKPNFNIVPGAHKFLSYLSQKPNIVLGIATGNFEKIAWKKIQLSNLEKYFSHHIGGFGNSLTRKEILQNALKDAITKGFGPFQRMIHVGDTKSDAVAAFECGFESIIMKTGRQKDGFPKYAKIFNDFETDFQKLIDYIK</sequence>